<dbReference type="RefSeq" id="XP_056079538.1">
    <property type="nucleotide sequence ID" value="XM_056225750.1"/>
</dbReference>
<dbReference type="AlphaFoldDB" id="A0AA35NFR3"/>
<gene>
    <name evidence="1" type="primary">SMKI15G2620</name>
    <name evidence="1" type="ORF">SMKI_15G2620</name>
</gene>
<sequence length="292" mass="35068">MKVTLLLKAQLSPVSYTTKKSFQRQLNRSPFTAFQYFFQLEVQKLHNVSKYEDIINYARGNTNFKRFKRNEWDSMSLTKKRLYYASFCQSMNIDIWKVSKVELAKRLEIPIPVMSEYLLFRNKFKVKFDSRWSSLESKAYKNVSRPPTRKTVVTEVCSKNRTITSVNKIKPRKRLVAMKRIPRSENFAKNHSHEAQENLYDYMKRFQQMCKECRYAWNEKVDCDQKLEIREKLQLWRSKFEKMMDNEIQILQKNMDIMSKFNPRSEAYFTANHDSSTSQNNILPMAYLPKKK</sequence>
<evidence type="ECO:0000313" key="2">
    <source>
        <dbReference type="Proteomes" id="UP001161438"/>
    </source>
</evidence>
<organism evidence="1 2">
    <name type="scientific">Saccharomyces mikatae IFO 1815</name>
    <dbReference type="NCBI Taxonomy" id="226126"/>
    <lineage>
        <taxon>Eukaryota</taxon>
        <taxon>Fungi</taxon>
        <taxon>Dikarya</taxon>
        <taxon>Ascomycota</taxon>
        <taxon>Saccharomycotina</taxon>
        <taxon>Saccharomycetes</taxon>
        <taxon>Saccharomycetales</taxon>
        <taxon>Saccharomycetaceae</taxon>
        <taxon>Saccharomyces</taxon>
    </lineage>
</organism>
<protein>
    <recommendedName>
        <fullName evidence="3">YOR114W-like protein</fullName>
    </recommendedName>
</protein>
<evidence type="ECO:0000313" key="1">
    <source>
        <dbReference type="EMBL" id="CAI4036418.1"/>
    </source>
</evidence>
<name>A0AA35NFR3_SACMI</name>
<dbReference type="EMBL" id="OX365771">
    <property type="protein sequence ID" value="CAI4036418.1"/>
    <property type="molecule type" value="Genomic_DNA"/>
</dbReference>
<accession>A0AA35NFR3</accession>
<keyword evidence="2" id="KW-1185">Reference proteome</keyword>
<dbReference type="GeneID" id="80921326"/>
<proteinExistence type="predicted"/>
<evidence type="ECO:0008006" key="3">
    <source>
        <dbReference type="Google" id="ProtNLM"/>
    </source>
</evidence>
<reference evidence="1" key="1">
    <citation type="submission" date="2022-10" db="EMBL/GenBank/DDBJ databases">
        <authorList>
            <person name="Byrne P K."/>
        </authorList>
    </citation>
    <scope>NUCLEOTIDE SEQUENCE</scope>
    <source>
        <strain evidence="1">IFO1815</strain>
    </source>
</reference>
<dbReference type="Proteomes" id="UP001161438">
    <property type="component" value="Chromosome 15"/>
</dbReference>